<dbReference type="Proteomes" id="UP000198779">
    <property type="component" value="Unassembled WGS sequence"/>
</dbReference>
<feature type="domain" description="HU" evidence="3">
    <location>
        <begin position="2"/>
        <end position="118"/>
    </location>
</feature>
<feature type="compositionally biased region" description="Polar residues" evidence="2">
    <location>
        <begin position="147"/>
        <end position="156"/>
    </location>
</feature>
<evidence type="ECO:0000256" key="1">
    <source>
        <dbReference type="ARBA" id="ARBA00023125"/>
    </source>
</evidence>
<dbReference type="STRING" id="645274.SAMN04487901_10475"/>
<keyword evidence="1 5" id="KW-0238">DNA-binding</keyword>
<dbReference type="Pfam" id="PF18291">
    <property type="entry name" value="HU-HIG"/>
    <property type="match status" value="1"/>
</dbReference>
<feature type="compositionally biased region" description="Low complexity" evidence="2">
    <location>
        <begin position="137"/>
        <end position="146"/>
    </location>
</feature>
<dbReference type="InterPro" id="IPR041607">
    <property type="entry name" value="HU-HIG"/>
</dbReference>
<evidence type="ECO:0000259" key="3">
    <source>
        <dbReference type="Pfam" id="PF18291"/>
    </source>
</evidence>
<evidence type="ECO:0000313" key="5">
    <source>
        <dbReference type="EMBL" id="SDO01314.1"/>
    </source>
</evidence>
<reference evidence="5 6" key="2">
    <citation type="submission" date="2016-10" db="EMBL/GenBank/DDBJ databases">
        <authorList>
            <person name="Varghese N."/>
            <person name="Submissions S."/>
        </authorList>
    </citation>
    <scope>NUCLEOTIDE SEQUENCE</scope>
    <source>
        <strain evidence="5">BP1-145</strain>
        <strain evidence="6">BP1-148</strain>
    </source>
</reference>
<sequence>MVRYILHQIKIKSSHSFGKWFAKNVVEETIDLDALAEHMSSHNCPYSKGAIKGVLTDMITCIKELLLEGKNVKIDHLAIFSLGIKNKVTSDAESDFSISKNIEGVKLKARATGELMSKSLNLEATLKKAAYVNGKITTSEEPTTPSDSGNSGPVNP</sequence>
<evidence type="ECO:0000313" key="4">
    <source>
        <dbReference type="EMBL" id="SDG45244.1"/>
    </source>
</evidence>
<dbReference type="GO" id="GO:0003677">
    <property type="term" value="F:DNA binding"/>
    <property type="evidence" value="ECO:0007669"/>
    <property type="project" value="UniProtKB-KW"/>
</dbReference>
<evidence type="ECO:0000313" key="6">
    <source>
        <dbReference type="Proteomes" id="UP000198779"/>
    </source>
</evidence>
<reference evidence="4 7" key="1">
    <citation type="submission" date="2016-10" db="EMBL/GenBank/DDBJ databases">
        <authorList>
            <person name="de Groot N.N."/>
        </authorList>
    </citation>
    <scope>NUCLEOTIDE SEQUENCE [LARGE SCALE GENOMIC DNA]</scope>
    <source>
        <strain evidence="7">BP1-145</strain>
        <strain evidence="4">BP1-148</strain>
    </source>
</reference>
<gene>
    <name evidence="5" type="ORF">SAMN04487900_10774</name>
    <name evidence="4" type="ORF">SAMN04487901_10475</name>
</gene>
<dbReference type="AlphaFoldDB" id="A0A1H0G3A8"/>
<proteinExistence type="predicted"/>
<dbReference type="OrthoDB" id="1071815at2"/>
<keyword evidence="6" id="KW-1185">Reference proteome</keyword>
<dbReference type="SUPFAM" id="SSF47729">
    <property type="entry name" value="IHF-like DNA-binding proteins"/>
    <property type="match status" value="1"/>
</dbReference>
<evidence type="ECO:0000313" key="7">
    <source>
        <dbReference type="Proteomes" id="UP000199134"/>
    </source>
</evidence>
<accession>A0A1G7UCR7</accession>
<accession>A0A1H0G3A8</accession>
<dbReference type="EMBL" id="FNIW01000007">
    <property type="protein sequence ID" value="SDO01314.1"/>
    <property type="molecule type" value="Genomic_DNA"/>
</dbReference>
<evidence type="ECO:0000256" key="2">
    <source>
        <dbReference type="SAM" id="MobiDB-lite"/>
    </source>
</evidence>
<dbReference type="EMBL" id="FNCQ01000004">
    <property type="protein sequence ID" value="SDG45244.1"/>
    <property type="molecule type" value="Genomic_DNA"/>
</dbReference>
<feature type="region of interest" description="Disordered" evidence="2">
    <location>
        <begin position="136"/>
        <end position="156"/>
    </location>
</feature>
<protein>
    <submittedName>
        <fullName evidence="5">DNA-binding protein, histone-like, putative</fullName>
    </submittedName>
</protein>
<dbReference type="Proteomes" id="UP000199134">
    <property type="component" value="Unassembled WGS sequence"/>
</dbReference>
<dbReference type="RefSeq" id="WP_091815593.1">
    <property type="nucleotide sequence ID" value="NZ_CP091790.1"/>
</dbReference>
<dbReference type="InterPro" id="IPR010992">
    <property type="entry name" value="IHF-like_DNA-bd_dom_sf"/>
</dbReference>
<organism evidence="5 7">
    <name type="scientific">Prevotella communis</name>
    <dbReference type="NCBI Taxonomy" id="2913614"/>
    <lineage>
        <taxon>Bacteria</taxon>
        <taxon>Pseudomonadati</taxon>
        <taxon>Bacteroidota</taxon>
        <taxon>Bacteroidia</taxon>
        <taxon>Bacteroidales</taxon>
        <taxon>Prevotellaceae</taxon>
        <taxon>Prevotella</taxon>
    </lineage>
</organism>
<name>A0A1H0G3A8_9BACT</name>